<keyword evidence="11" id="KW-1207">Sterol metabolism</keyword>
<evidence type="ECO:0000313" key="14">
    <source>
        <dbReference type="EMBL" id="KAG7089754.1"/>
    </source>
</evidence>
<dbReference type="EMBL" id="CM032187">
    <property type="protein sequence ID" value="KAG7089754.1"/>
    <property type="molecule type" value="Genomic_DNA"/>
</dbReference>
<dbReference type="Pfam" id="PF03694">
    <property type="entry name" value="Erg28"/>
    <property type="match status" value="1"/>
</dbReference>
<dbReference type="KEGG" id="more:E1B28_011408"/>
<accession>A0A9P7RU12</accession>
<keyword evidence="15" id="KW-1185">Reference proteome</keyword>
<dbReference type="GO" id="GO:0016126">
    <property type="term" value="P:sterol biosynthetic process"/>
    <property type="evidence" value="ECO:0007669"/>
    <property type="project" value="UniProtKB-KW"/>
</dbReference>
<keyword evidence="8" id="KW-0756">Sterol biosynthesis</keyword>
<evidence type="ECO:0000256" key="12">
    <source>
        <dbReference type="ARBA" id="ARBA00023221"/>
    </source>
</evidence>
<keyword evidence="9" id="KW-0443">Lipid metabolism</keyword>
<comment type="similarity">
    <text evidence="2">Belongs to the ERG28 family.</text>
</comment>
<evidence type="ECO:0000256" key="13">
    <source>
        <dbReference type="SAM" id="Phobius"/>
    </source>
</evidence>
<evidence type="ECO:0000256" key="6">
    <source>
        <dbReference type="ARBA" id="ARBA00022955"/>
    </source>
</evidence>
<comment type="subcellular location">
    <subcellularLocation>
        <location evidence="1">Endoplasmic reticulum membrane</location>
        <topology evidence="1">Multi-pass membrane protein</topology>
    </subcellularLocation>
</comment>
<dbReference type="AlphaFoldDB" id="A0A9P7RU12"/>
<gene>
    <name evidence="14" type="ORF">E1B28_011408</name>
</gene>
<evidence type="ECO:0000256" key="2">
    <source>
        <dbReference type="ARBA" id="ARBA00005377"/>
    </source>
</evidence>
<keyword evidence="6" id="KW-0752">Steroid biosynthesis</keyword>
<evidence type="ECO:0000256" key="9">
    <source>
        <dbReference type="ARBA" id="ARBA00023098"/>
    </source>
</evidence>
<dbReference type="PANTHER" id="PTHR15451">
    <property type="entry name" value="ERGOSTEROL BIOSYNTHETIC PROTEIN 28-RELATED"/>
    <property type="match status" value="1"/>
</dbReference>
<sequence>MLFNNFIPQSEGWLPKWQLFVAATALFNTIQNLVSLKLTKRLYGGSPLVNPLQARTFAVWTLTSMIVRGYAAYHLHLRPIYDITLFTYFIAFFHFTSETMIFRSVKFSGPMIFPFLVSTVTLIWMFNQRDFYVTAQGSM</sequence>
<evidence type="ECO:0000256" key="7">
    <source>
        <dbReference type="ARBA" id="ARBA00022989"/>
    </source>
</evidence>
<keyword evidence="10 13" id="KW-0472">Membrane</keyword>
<dbReference type="OrthoDB" id="6485510at2759"/>
<evidence type="ECO:0000256" key="8">
    <source>
        <dbReference type="ARBA" id="ARBA00023011"/>
    </source>
</evidence>
<evidence type="ECO:0000256" key="4">
    <source>
        <dbReference type="ARBA" id="ARBA00022692"/>
    </source>
</evidence>
<evidence type="ECO:0000256" key="3">
    <source>
        <dbReference type="ARBA" id="ARBA00022516"/>
    </source>
</evidence>
<keyword evidence="4 13" id="KW-0812">Transmembrane</keyword>
<dbReference type="Proteomes" id="UP001049176">
    <property type="component" value="Chromosome 7"/>
</dbReference>
<protein>
    <recommendedName>
        <fullName evidence="16">Erg28-like protein</fullName>
    </recommendedName>
</protein>
<comment type="caution">
    <text evidence="14">The sequence shown here is derived from an EMBL/GenBank/DDBJ whole genome shotgun (WGS) entry which is preliminary data.</text>
</comment>
<dbReference type="RefSeq" id="XP_043006224.1">
    <property type="nucleotide sequence ID" value="XM_043156437.1"/>
</dbReference>
<keyword evidence="5" id="KW-0256">Endoplasmic reticulum</keyword>
<dbReference type="PANTHER" id="PTHR15451:SF19">
    <property type="entry name" value="ERGOSTEROL BIOSYNTHETIC PROTEIN 28 HOMOLOG"/>
    <property type="match status" value="1"/>
</dbReference>
<keyword evidence="7 13" id="KW-1133">Transmembrane helix</keyword>
<dbReference type="GO" id="GO:0005789">
    <property type="term" value="C:endoplasmic reticulum membrane"/>
    <property type="evidence" value="ECO:0007669"/>
    <property type="project" value="UniProtKB-SubCell"/>
</dbReference>
<evidence type="ECO:0000313" key="15">
    <source>
        <dbReference type="Proteomes" id="UP001049176"/>
    </source>
</evidence>
<keyword evidence="12" id="KW-0753">Steroid metabolism</keyword>
<organism evidence="14 15">
    <name type="scientific">Marasmius oreades</name>
    <name type="common">fairy-ring Marasmius</name>
    <dbReference type="NCBI Taxonomy" id="181124"/>
    <lineage>
        <taxon>Eukaryota</taxon>
        <taxon>Fungi</taxon>
        <taxon>Dikarya</taxon>
        <taxon>Basidiomycota</taxon>
        <taxon>Agaricomycotina</taxon>
        <taxon>Agaricomycetes</taxon>
        <taxon>Agaricomycetidae</taxon>
        <taxon>Agaricales</taxon>
        <taxon>Marasmiineae</taxon>
        <taxon>Marasmiaceae</taxon>
        <taxon>Marasmius</taxon>
    </lineage>
</organism>
<keyword evidence="3" id="KW-0444">Lipid biosynthesis</keyword>
<reference evidence="14" key="1">
    <citation type="journal article" date="2021" name="Genome Biol. Evol.">
        <title>The assembled and annotated genome of the fairy-ring fungus Marasmius oreades.</title>
        <authorList>
            <person name="Hiltunen M."/>
            <person name="Ament-Velasquez S.L."/>
            <person name="Johannesson H."/>
        </authorList>
    </citation>
    <scope>NUCLEOTIDE SEQUENCE</scope>
    <source>
        <strain evidence="14">03SP1</strain>
    </source>
</reference>
<feature type="transmembrane region" description="Helical" evidence="13">
    <location>
        <begin position="79"/>
        <end position="95"/>
    </location>
</feature>
<evidence type="ECO:0000256" key="10">
    <source>
        <dbReference type="ARBA" id="ARBA00023136"/>
    </source>
</evidence>
<proteinExistence type="inferred from homology"/>
<feature type="transmembrane region" description="Helical" evidence="13">
    <location>
        <begin position="107"/>
        <end position="126"/>
    </location>
</feature>
<evidence type="ECO:0000256" key="1">
    <source>
        <dbReference type="ARBA" id="ARBA00004477"/>
    </source>
</evidence>
<evidence type="ECO:0008006" key="16">
    <source>
        <dbReference type="Google" id="ProtNLM"/>
    </source>
</evidence>
<dbReference type="GO" id="GO:0030674">
    <property type="term" value="F:protein-macromolecule adaptor activity"/>
    <property type="evidence" value="ECO:0007669"/>
    <property type="project" value="TreeGrafter"/>
</dbReference>
<evidence type="ECO:0000256" key="5">
    <source>
        <dbReference type="ARBA" id="ARBA00022824"/>
    </source>
</evidence>
<dbReference type="GeneID" id="66080483"/>
<evidence type="ECO:0000256" key="11">
    <source>
        <dbReference type="ARBA" id="ARBA00023166"/>
    </source>
</evidence>
<dbReference type="InterPro" id="IPR005352">
    <property type="entry name" value="Erg28"/>
</dbReference>
<name>A0A9P7RU12_9AGAR</name>